<evidence type="ECO:0000313" key="2">
    <source>
        <dbReference type="Proteomes" id="UP000826146"/>
    </source>
</evidence>
<reference evidence="1 2" key="1">
    <citation type="submission" date="2021-07" db="EMBL/GenBank/DDBJ databases">
        <title>Novel Helicobacter sp. Isolated from a cat.</title>
        <authorList>
            <person name="Rimbara E."/>
            <person name="Suzuki M."/>
        </authorList>
    </citation>
    <scope>NUCLEOTIDE SEQUENCE [LARGE SCALE GENOMIC DNA]</scope>
    <source>
        <strain evidence="2">NHP19-012</strain>
    </source>
</reference>
<sequence>MQLFSLSLCYKGQRHDLKISGLYATELARVLNLCESLGLEVHLSHLGTLSHMQPHYTNKRLELCPFGQSERILIYERHTTELPRMLDFVRTTAPYHRLEIFSQEPLELAHTPYTDLQDLQSLLCAKDYSLGLVLGNVPLQELWHKPTRRGLFDPL</sequence>
<name>A0ABN6I8E4_9HELI</name>
<protein>
    <submittedName>
        <fullName evidence="1">Uncharacterized protein</fullName>
    </submittedName>
</protein>
<proteinExistence type="predicted"/>
<dbReference type="EMBL" id="AP024819">
    <property type="protein sequence ID" value="BCZ19830.1"/>
    <property type="molecule type" value="Genomic_DNA"/>
</dbReference>
<dbReference type="Proteomes" id="UP000826146">
    <property type="component" value="Chromosome"/>
</dbReference>
<accession>A0ABN6I8E4</accession>
<gene>
    <name evidence="1" type="ORF">NHP190012_14720</name>
</gene>
<organism evidence="1 2">
    <name type="scientific">Helicobacter gastrofelis</name>
    <dbReference type="NCBI Taxonomy" id="2849642"/>
    <lineage>
        <taxon>Bacteria</taxon>
        <taxon>Pseudomonadati</taxon>
        <taxon>Campylobacterota</taxon>
        <taxon>Epsilonproteobacteria</taxon>
        <taxon>Campylobacterales</taxon>
        <taxon>Helicobacteraceae</taxon>
        <taxon>Helicobacter</taxon>
    </lineage>
</organism>
<evidence type="ECO:0000313" key="1">
    <source>
        <dbReference type="EMBL" id="BCZ19830.1"/>
    </source>
</evidence>
<keyword evidence="2" id="KW-1185">Reference proteome</keyword>